<evidence type="ECO:0000259" key="6">
    <source>
        <dbReference type="PROSITE" id="PS50144"/>
    </source>
</evidence>
<dbReference type="InterPro" id="IPR013010">
    <property type="entry name" value="Znf_SIAH"/>
</dbReference>
<dbReference type="Gene3D" id="3.30.40.10">
    <property type="entry name" value="Zinc/RING finger domain, C3HC4 (zinc finger)"/>
    <property type="match status" value="1"/>
</dbReference>
<keyword evidence="3" id="KW-0862">Zinc</keyword>
<dbReference type="InterPro" id="IPR049342">
    <property type="entry name" value="TRAF1-6_MATH_dom"/>
</dbReference>
<evidence type="ECO:0000313" key="8">
    <source>
        <dbReference type="EMBL" id="KAK3597830.1"/>
    </source>
</evidence>
<feature type="domain" description="MATH" evidence="6">
    <location>
        <begin position="251"/>
        <end position="388"/>
    </location>
</feature>
<proteinExistence type="predicted"/>
<dbReference type="SUPFAM" id="SSF49599">
    <property type="entry name" value="TRAF domain-like"/>
    <property type="match status" value="2"/>
</dbReference>
<dbReference type="PANTHER" id="PTHR10131">
    <property type="entry name" value="TNF RECEPTOR ASSOCIATED FACTOR"/>
    <property type="match status" value="1"/>
</dbReference>
<evidence type="ECO:0000313" key="9">
    <source>
        <dbReference type="Proteomes" id="UP001195483"/>
    </source>
</evidence>
<evidence type="ECO:0000256" key="4">
    <source>
        <dbReference type="PROSITE-ProRule" id="PRU00455"/>
    </source>
</evidence>
<keyword evidence="5" id="KW-0175">Coiled coil</keyword>
<dbReference type="GO" id="GO:0043122">
    <property type="term" value="P:regulation of canonical NF-kappaB signal transduction"/>
    <property type="evidence" value="ECO:0007669"/>
    <property type="project" value="TreeGrafter"/>
</dbReference>
<sequence length="392" mass="45281">MSTEKTIHCPEKTEGRTRLVACKYRQRGCNMILPMESMSEHKMSCPFRSAAIQTHVTSSSRASPPNYVMCQFESVGCEFEGTTRELLEHECASLNSHLKFMLIFCLESDLKALKAHTKVQSVSAHLQHNIKQLSNSLRDTQGECQADHRMLISLKEQIMVLKRNLEENNQYLLEHLVATEDNLRRKDEEIAALQKQLQEKSDLDVVTRFRVRVLEDFVNEHLTRSGPHILSEQMTADRNQDEELRIGVKIMEIFEFEEKKRQAMADRRLALVSDPFVTSNCVKMKLKIFLNGDEVEGETCITVYVVILRGLNDENLNWPFRGKFTLYVFDPESRNYKFVDRFDADPNHFSFQKPCTERNIGYGFLRSIGHSELGRLVKDNKVVIKVTVDALN</sequence>
<comment type="caution">
    <text evidence="8">The sequence shown here is derived from an EMBL/GenBank/DDBJ whole genome shotgun (WGS) entry which is preliminary data.</text>
</comment>
<dbReference type="Proteomes" id="UP001195483">
    <property type="component" value="Unassembled WGS sequence"/>
</dbReference>
<dbReference type="EMBL" id="JAEAOA010001763">
    <property type="protein sequence ID" value="KAK3597830.1"/>
    <property type="molecule type" value="Genomic_DNA"/>
</dbReference>
<dbReference type="GO" id="GO:0008270">
    <property type="term" value="F:zinc ion binding"/>
    <property type="evidence" value="ECO:0007669"/>
    <property type="project" value="UniProtKB-KW"/>
</dbReference>
<evidence type="ECO:0000256" key="3">
    <source>
        <dbReference type="ARBA" id="ARBA00022833"/>
    </source>
</evidence>
<dbReference type="InterPro" id="IPR008974">
    <property type="entry name" value="TRAF-like"/>
</dbReference>
<dbReference type="PANTHER" id="PTHR10131:SF94">
    <property type="entry name" value="TNF RECEPTOR-ASSOCIATED FACTOR 4"/>
    <property type="match status" value="1"/>
</dbReference>
<gene>
    <name evidence="8" type="ORF">CHS0354_029397</name>
</gene>
<dbReference type="InterPro" id="IPR002083">
    <property type="entry name" value="MATH/TRAF_dom"/>
</dbReference>
<feature type="coiled-coil region" evidence="5">
    <location>
        <begin position="162"/>
        <end position="203"/>
    </location>
</feature>
<feature type="domain" description="SIAH-type" evidence="7">
    <location>
        <begin position="17"/>
        <end position="95"/>
    </location>
</feature>
<evidence type="ECO:0000259" key="7">
    <source>
        <dbReference type="PROSITE" id="PS51081"/>
    </source>
</evidence>
<keyword evidence="1" id="KW-0479">Metal-binding</keyword>
<reference evidence="8" key="3">
    <citation type="submission" date="2023-05" db="EMBL/GenBank/DDBJ databases">
        <authorList>
            <person name="Smith C.H."/>
        </authorList>
    </citation>
    <scope>NUCLEOTIDE SEQUENCE</scope>
    <source>
        <strain evidence="8">CHS0354</strain>
        <tissue evidence="8">Mantle</tissue>
    </source>
</reference>
<evidence type="ECO:0000256" key="5">
    <source>
        <dbReference type="SAM" id="Coils"/>
    </source>
</evidence>
<organism evidence="8 9">
    <name type="scientific">Potamilus streckersoni</name>
    <dbReference type="NCBI Taxonomy" id="2493646"/>
    <lineage>
        <taxon>Eukaryota</taxon>
        <taxon>Metazoa</taxon>
        <taxon>Spiralia</taxon>
        <taxon>Lophotrochozoa</taxon>
        <taxon>Mollusca</taxon>
        <taxon>Bivalvia</taxon>
        <taxon>Autobranchia</taxon>
        <taxon>Heteroconchia</taxon>
        <taxon>Palaeoheterodonta</taxon>
        <taxon>Unionida</taxon>
        <taxon>Unionoidea</taxon>
        <taxon>Unionidae</taxon>
        <taxon>Ambleminae</taxon>
        <taxon>Lampsilini</taxon>
        <taxon>Potamilus</taxon>
    </lineage>
</organism>
<dbReference type="SMART" id="SM00061">
    <property type="entry name" value="MATH"/>
    <property type="match status" value="1"/>
</dbReference>
<reference evidence="8" key="1">
    <citation type="journal article" date="2021" name="Genome Biol. Evol.">
        <title>A High-Quality Reference Genome for a Parasitic Bivalve with Doubly Uniparental Inheritance (Bivalvia: Unionida).</title>
        <authorList>
            <person name="Smith C.H."/>
        </authorList>
    </citation>
    <scope>NUCLEOTIDE SEQUENCE</scope>
    <source>
        <strain evidence="8">CHS0354</strain>
    </source>
</reference>
<dbReference type="PROSITE" id="PS51081">
    <property type="entry name" value="ZF_SIAH"/>
    <property type="match status" value="1"/>
</dbReference>
<evidence type="ECO:0000256" key="1">
    <source>
        <dbReference type="ARBA" id="ARBA00022723"/>
    </source>
</evidence>
<keyword evidence="9" id="KW-1185">Reference proteome</keyword>
<dbReference type="Gene3D" id="2.60.210.10">
    <property type="entry name" value="Apoptosis, Tumor Necrosis Factor Receptor Associated Protein 2, Chain A"/>
    <property type="match status" value="1"/>
</dbReference>
<evidence type="ECO:0000256" key="2">
    <source>
        <dbReference type="ARBA" id="ARBA00022771"/>
    </source>
</evidence>
<keyword evidence="2 4" id="KW-0863">Zinc-finger</keyword>
<accession>A0AAE0STE9</accession>
<dbReference type="InterPro" id="IPR013083">
    <property type="entry name" value="Znf_RING/FYVE/PHD"/>
</dbReference>
<reference evidence="8" key="2">
    <citation type="journal article" date="2021" name="Genome Biol. Evol.">
        <title>Developing a high-quality reference genome for a parasitic bivalve with doubly uniparental inheritance (Bivalvia: Unionida).</title>
        <authorList>
            <person name="Smith C.H."/>
        </authorList>
    </citation>
    <scope>NUCLEOTIDE SEQUENCE</scope>
    <source>
        <strain evidence="8">CHS0354</strain>
        <tissue evidence="8">Mantle</tissue>
    </source>
</reference>
<dbReference type="Pfam" id="PF21355">
    <property type="entry name" value="TRAF-mep_MATH"/>
    <property type="match status" value="1"/>
</dbReference>
<protein>
    <submittedName>
        <fullName evidence="8">Uncharacterized protein</fullName>
    </submittedName>
</protein>
<dbReference type="PROSITE" id="PS50144">
    <property type="entry name" value="MATH"/>
    <property type="match status" value="1"/>
</dbReference>
<dbReference type="AlphaFoldDB" id="A0AAE0STE9"/>
<name>A0AAE0STE9_9BIVA</name>